<keyword evidence="1" id="KW-0472">Membrane</keyword>
<dbReference type="HOGENOM" id="CLU_2930034_0_0_2"/>
<dbReference type="AlphaFoldDB" id="A0A075N1V2"/>
<accession>A0A075N1V2</accession>
<dbReference type="GeneID" id="41599051"/>
<proteinExistence type="predicted"/>
<dbReference type="RefSeq" id="WP_148701846.1">
    <property type="nucleotide sequence ID" value="NZ_CP007174.1"/>
</dbReference>
<dbReference type="EMBL" id="CP007174">
    <property type="protein sequence ID" value="AIF85434.1"/>
    <property type="molecule type" value="Genomic_DNA"/>
</dbReference>
<keyword evidence="3" id="KW-1185">Reference proteome</keyword>
<keyword evidence="1" id="KW-0812">Transmembrane</keyword>
<evidence type="ECO:0000313" key="2">
    <source>
        <dbReference type="EMBL" id="AIF85434.1"/>
    </source>
</evidence>
<name>A0A075N1V2_9ARCH</name>
<organism evidence="2 3">
    <name type="scientific">Candidatus Nitrososphaera evergladensis SR1</name>
    <dbReference type="NCBI Taxonomy" id="1459636"/>
    <lineage>
        <taxon>Archaea</taxon>
        <taxon>Nitrososphaerota</taxon>
        <taxon>Nitrososphaeria</taxon>
        <taxon>Nitrososphaerales</taxon>
        <taxon>Nitrososphaeraceae</taxon>
        <taxon>Nitrososphaera</taxon>
    </lineage>
</organism>
<evidence type="ECO:0000313" key="3">
    <source>
        <dbReference type="Proteomes" id="UP000028194"/>
    </source>
</evidence>
<protein>
    <submittedName>
        <fullName evidence="2">Uncharacterized protein</fullName>
    </submittedName>
</protein>
<evidence type="ECO:0000256" key="1">
    <source>
        <dbReference type="SAM" id="Phobius"/>
    </source>
</evidence>
<gene>
    <name evidence="2" type="ORF">NTE_03406</name>
</gene>
<dbReference type="KEGG" id="nev:NTE_03406"/>
<feature type="transmembrane region" description="Helical" evidence="1">
    <location>
        <begin position="6"/>
        <end position="23"/>
    </location>
</feature>
<sequence>MEPELLTIAGQFGLGGFGLYLLFRIFQIQQKTFSCHLTDLHKDNVRTHNLLEDLLRALRK</sequence>
<keyword evidence="1" id="KW-1133">Transmembrane helix</keyword>
<dbReference type="Proteomes" id="UP000028194">
    <property type="component" value="Chromosome"/>
</dbReference>
<reference evidence="2 3" key="1">
    <citation type="journal article" date="2014" name="PLoS ONE">
        <title>Genome Sequence of Candidatus Nitrososphaera evergladensis from Group I.1b Enriched from Everglades Soil Reveals Novel Genomic Features of the Ammonia-Oxidizing Archaea.</title>
        <authorList>
            <person name="Zhalnina K.V."/>
            <person name="Dias R."/>
            <person name="Leonard M.T."/>
            <person name="Dorr de Quadros P."/>
            <person name="Camargo F.A."/>
            <person name="Drew J.C."/>
            <person name="Farmerie W.G."/>
            <person name="Daroub S.H."/>
            <person name="Triplett E.W."/>
        </authorList>
    </citation>
    <scope>NUCLEOTIDE SEQUENCE [LARGE SCALE GENOMIC DNA]</scope>
    <source>
        <strain evidence="2 3">SR1</strain>
    </source>
</reference>
<dbReference type="STRING" id="1459636.NTE_03406"/>